<dbReference type="AlphaFoldDB" id="A0A3D9KW47"/>
<feature type="modified residue" description="4-aspartylphosphate" evidence="1">
    <location>
        <position position="54"/>
    </location>
</feature>
<dbReference type="Gene3D" id="2.40.50.1020">
    <property type="entry name" value="LytTr DNA-binding domain"/>
    <property type="match status" value="1"/>
</dbReference>
<dbReference type="InterPro" id="IPR001789">
    <property type="entry name" value="Sig_transdc_resp-reg_receiver"/>
</dbReference>
<dbReference type="Pfam" id="PF04397">
    <property type="entry name" value="LytTR"/>
    <property type="match status" value="1"/>
</dbReference>
<accession>A0A3D9KW47</accession>
<sequence length="244" mass="28130">MKYVILEDERLAADRLIKLVKEKAPELEHLITLDSVESAIKVLPSLTFDFLFLDIQLADGLSFEILDQVTITAPIIFTTAYDEYALRAFQANSIDYLLKPIVPDELERALNKLSVRPAQEEDIHQLLKTLKPQGKEQFVVKVGDRLKTVKTKDTALIYSYNKGTFVFAEGRSYPVDYTMDKVEELLDPQVFFRISRKFIIHVDHASDMLSFTNSRIIIKVPGFDLEQVVVARERVGFFKKWLDR</sequence>
<evidence type="ECO:0000256" key="1">
    <source>
        <dbReference type="PROSITE-ProRule" id="PRU00169"/>
    </source>
</evidence>
<dbReference type="GO" id="GO:0000156">
    <property type="term" value="F:phosphorelay response regulator activity"/>
    <property type="evidence" value="ECO:0007669"/>
    <property type="project" value="InterPro"/>
</dbReference>
<comment type="caution">
    <text evidence="4">The sequence shown here is derived from an EMBL/GenBank/DDBJ whole genome shotgun (WGS) entry which is preliminary data.</text>
</comment>
<evidence type="ECO:0000259" key="3">
    <source>
        <dbReference type="PROSITE" id="PS50930"/>
    </source>
</evidence>
<dbReference type="InterPro" id="IPR011006">
    <property type="entry name" value="CheY-like_superfamily"/>
</dbReference>
<dbReference type="PROSITE" id="PS50110">
    <property type="entry name" value="RESPONSE_REGULATORY"/>
    <property type="match status" value="1"/>
</dbReference>
<proteinExistence type="predicted"/>
<keyword evidence="5" id="KW-1185">Reference proteome</keyword>
<dbReference type="Proteomes" id="UP000256779">
    <property type="component" value="Unassembled WGS sequence"/>
</dbReference>
<dbReference type="OrthoDB" id="646623at2"/>
<evidence type="ECO:0000259" key="2">
    <source>
        <dbReference type="PROSITE" id="PS50110"/>
    </source>
</evidence>
<organism evidence="4 5">
    <name type="scientific">Marinoscillum furvescens DSM 4134</name>
    <dbReference type="NCBI Taxonomy" id="1122208"/>
    <lineage>
        <taxon>Bacteria</taxon>
        <taxon>Pseudomonadati</taxon>
        <taxon>Bacteroidota</taxon>
        <taxon>Cytophagia</taxon>
        <taxon>Cytophagales</taxon>
        <taxon>Reichenbachiellaceae</taxon>
        <taxon>Marinoscillum</taxon>
    </lineage>
</organism>
<dbReference type="SMART" id="SM00448">
    <property type="entry name" value="REC"/>
    <property type="match status" value="1"/>
</dbReference>
<keyword evidence="1" id="KW-0597">Phosphoprotein</keyword>
<name>A0A3D9KW47_MARFU</name>
<evidence type="ECO:0000313" key="5">
    <source>
        <dbReference type="Proteomes" id="UP000256779"/>
    </source>
</evidence>
<reference evidence="4 5" key="1">
    <citation type="submission" date="2018-07" db="EMBL/GenBank/DDBJ databases">
        <title>Genomic Encyclopedia of Type Strains, Phase IV (KMG-IV): sequencing the most valuable type-strain genomes for metagenomic binning, comparative biology and taxonomic classification.</title>
        <authorList>
            <person name="Goeker M."/>
        </authorList>
    </citation>
    <scope>NUCLEOTIDE SEQUENCE [LARGE SCALE GENOMIC DNA]</scope>
    <source>
        <strain evidence="4 5">DSM 4134</strain>
    </source>
</reference>
<dbReference type="SMART" id="SM00850">
    <property type="entry name" value="LytTR"/>
    <property type="match status" value="1"/>
</dbReference>
<evidence type="ECO:0000313" key="4">
    <source>
        <dbReference type="EMBL" id="RED92041.1"/>
    </source>
</evidence>
<dbReference type="PANTHER" id="PTHR37299">
    <property type="entry name" value="TRANSCRIPTIONAL REGULATOR-RELATED"/>
    <property type="match status" value="1"/>
</dbReference>
<dbReference type="PROSITE" id="PS50930">
    <property type="entry name" value="HTH_LYTTR"/>
    <property type="match status" value="1"/>
</dbReference>
<dbReference type="RefSeq" id="WP_115870338.1">
    <property type="nucleotide sequence ID" value="NZ_QREG01000033.1"/>
</dbReference>
<feature type="domain" description="HTH LytTR-type" evidence="3">
    <location>
        <begin position="138"/>
        <end position="244"/>
    </location>
</feature>
<gene>
    <name evidence="4" type="ORF">C7460_13310</name>
</gene>
<dbReference type="Gene3D" id="3.40.50.2300">
    <property type="match status" value="1"/>
</dbReference>
<dbReference type="GO" id="GO:0003677">
    <property type="term" value="F:DNA binding"/>
    <property type="evidence" value="ECO:0007669"/>
    <property type="project" value="InterPro"/>
</dbReference>
<dbReference type="InterPro" id="IPR007492">
    <property type="entry name" value="LytTR_DNA-bd_dom"/>
</dbReference>
<protein>
    <submittedName>
        <fullName evidence="4">LytTR family two component transcriptional regulator</fullName>
    </submittedName>
</protein>
<feature type="domain" description="Response regulatory" evidence="2">
    <location>
        <begin position="2"/>
        <end position="114"/>
    </location>
</feature>
<dbReference type="Pfam" id="PF00072">
    <property type="entry name" value="Response_reg"/>
    <property type="match status" value="1"/>
</dbReference>
<dbReference type="SUPFAM" id="SSF52172">
    <property type="entry name" value="CheY-like"/>
    <property type="match status" value="1"/>
</dbReference>
<dbReference type="EMBL" id="QREG01000033">
    <property type="protein sequence ID" value="RED92041.1"/>
    <property type="molecule type" value="Genomic_DNA"/>
</dbReference>
<dbReference type="PANTHER" id="PTHR37299:SF1">
    <property type="entry name" value="STAGE 0 SPORULATION PROTEIN A HOMOLOG"/>
    <property type="match status" value="1"/>
</dbReference>
<dbReference type="InterPro" id="IPR046947">
    <property type="entry name" value="LytR-like"/>
</dbReference>